<sequence>MLADIQKTAYQDAVEQVWTAEEFTSLMSGPGVCAMVIICDEQPCGFLMWRQVAEEAEILSLCILPEYRRQGHGHRILQKFSGHLALSSVRQIFLEVRENNEAATTLYNNSAFEIVGRRKGYYGRKQDALIMKFTMPEDGLKKIGIGLD</sequence>
<dbReference type="Gene3D" id="3.40.630.30">
    <property type="match status" value="1"/>
</dbReference>
<evidence type="ECO:0000256" key="4">
    <source>
        <dbReference type="ARBA" id="ARBA00023315"/>
    </source>
</evidence>
<dbReference type="CDD" id="cd04301">
    <property type="entry name" value="NAT_SF"/>
    <property type="match status" value="1"/>
</dbReference>
<keyword evidence="4" id="KW-0012">Acyltransferase</keyword>
<feature type="domain" description="N-acetyltransferase" evidence="5">
    <location>
        <begin position="1"/>
        <end position="136"/>
    </location>
</feature>
<evidence type="ECO:0000313" key="6">
    <source>
        <dbReference type="EMBL" id="VAW07321.1"/>
    </source>
</evidence>
<proteinExistence type="inferred from homology"/>
<dbReference type="SUPFAM" id="SSF55729">
    <property type="entry name" value="Acyl-CoA N-acyltransferases (Nat)"/>
    <property type="match status" value="1"/>
</dbReference>
<dbReference type="PANTHER" id="PTHR43420">
    <property type="entry name" value="ACETYLTRANSFERASE"/>
    <property type="match status" value="1"/>
</dbReference>
<organism evidence="6">
    <name type="scientific">hydrothermal vent metagenome</name>
    <dbReference type="NCBI Taxonomy" id="652676"/>
    <lineage>
        <taxon>unclassified sequences</taxon>
        <taxon>metagenomes</taxon>
        <taxon>ecological metagenomes</taxon>
    </lineage>
</organism>
<accession>A0A3B0SM26</accession>
<dbReference type="InterPro" id="IPR006464">
    <property type="entry name" value="AcTrfase_RimI/Ard1"/>
</dbReference>
<keyword evidence="3" id="KW-0808">Transferase</keyword>
<dbReference type="EMBL" id="UOEJ01000270">
    <property type="protein sequence ID" value="VAW07321.1"/>
    <property type="molecule type" value="Genomic_DNA"/>
</dbReference>
<dbReference type="InterPro" id="IPR016181">
    <property type="entry name" value="Acyl_CoA_acyltransferase"/>
</dbReference>
<dbReference type="Pfam" id="PF00583">
    <property type="entry name" value="Acetyltransf_1"/>
    <property type="match status" value="1"/>
</dbReference>
<dbReference type="PANTHER" id="PTHR43420:SF44">
    <property type="entry name" value="ACETYLTRANSFERASE YPEA"/>
    <property type="match status" value="1"/>
</dbReference>
<dbReference type="GO" id="GO:0008080">
    <property type="term" value="F:N-acetyltransferase activity"/>
    <property type="evidence" value="ECO:0007669"/>
    <property type="project" value="InterPro"/>
</dbReference>
<evidence type="ECO:0000256" key="1">
    <source>
        <dbReference type="ARBA" id="ARBA00005395"/>
    </source>
</evidence>
<gene>
    <name evidence="6" type="ORF">MNBD_ALPHA01-2102</name>
</gene>
<dbReference type="PROSITE" id="PS51186">
    <property type="entry name" value="GNAT"/>
    <property type="match status" value="1"/>
</dbReference>
<keyword evidence="2" id="KW-0963">Cytoplasm</keyword>
<evidence type="ECO:0000256" key="3">
    <source>
        <dbReference type="ARBA" id="ARBA00022679"/>
    </source>
</evidence>
<reference evidence="6" key="1">
    <citation type="submission" date="2018-06" db="EMBL/GenBank/DDBJ databases">
        <authorList>
            <person name="Zhirakovskaya E."/>
        </authorList>
    </citation>
    <scope>NUCLEOTIDE SEQUENCE</scope>
</reference>
<evidence type="ECO:0000259" key="5">
    <source>
        <dbReference type="PROSITE" id="PS51186"/>
    </source>
</evidence>
<evidence type="ECO:0000256" key="2">
    <source>
        <dbReference type="ARBA" id="ARBA00022490"/>
    </source>
</evidence>
<dbReference type="NCBIfam" id="TIGR01575">
    <property type="entry name" value="rimI"/>
    <property type="match status" value="1"/>
</dbReference>
<dbReference type="AlphaFoldDB" id="A0A3B0SM26"/>
<comment type="similarity">
    <text evidence="1">Belongs to the acetyltransferase family. RimI subfamily.</text>
</comment>
<name>A0A3B0SM26_9ZZZZ</name>
<dbReference type="InterPro" id="IPR000182">
    <property type="entry name" value="GNAT_dom"/>
</dbReference>
<dbReference type="InterPro" id="IPR050680">
    <property type="entry name" value="YpeA/RimI_acetyltransf"/>
</dbReference>
<protein>
    <recommendedName>
        <fullName evidence="5">N-acetyltransferase domain-containing protein</fullName>
    </recommendedName>
</protein>